<feature type="transmembrane region" description="Helical" evidence="2">
    <location>
        <begin position="146"/>
        <end position="164"/>
    </location>
</feature>
<name>A0A3E3E4K7_9FIRM</name>
<protein>
    <recommendedName>
        <fullName evidence="5">Helix-turn-helix domain-containing protein</fullName>
    </recommendedName>
</protein>
<evidence type="ECO:0000256" key="2">
    <source>
        <dbReference type="SAM" id="Phobius"/>
    </source>
</evidence>
<comment type="caution">
    <text evidence="3">The sequence shown here is derived from an EMBL/GenBank/DDBJ whole genome shotgun (WGS) entry which is preliminary data.</text>
</comment>
<dbReference type="InterPro" id="IPR050400">
    <property type="entry name" value="Bact_Cytoskel_RodZ"/>
</dbReference>
<sequence>MEWLKGGEQMAYYHILRQRRMDLNLTIEYVSSQTRLAPQYIQAIEEHNLDVFSDDFSFVRYFVHAYCDAIGVNWSVISQEVDADINDYARKRSMALSQAQRKIVQQMPNRSSVSKRKHPSHSRFQKRVSAISRNLQFRNRKNLQKILLAGVALIVLAAGVSFWLDARSASQQAQQESQRQEELRQKEEETDRLAKQRQQERENQSLKFKVMDASTNVFQLSNVLETTKSFTVKIELPQESTVVIYKDDVPMDEDNVDTVYTDTFEQEIEVSEACRISIEIGNYVAEGTTITIADQTVTFDPTYWAQGMPATLYVDVVSNETATSQENQSTEETNYELTE</sequence>
<dbReference type="Pfam" id="PF13413">
    <property type="entry name" value="HTH_25"/>
    <property type="match status" value="1"/>
</dbReference>
<keyword evidence="2" id="KW-1133">Transmembrane helix</keyword>
<feature type="region of interest" description="Disordered" evidence="1">
    <location>
        <begin position="104"/>
        <end position="125"/>
    </location>
</feature>
<feature type="region of interest" description="Disordered" evidence="1">
    <location>
        <begin position="174"/>
        <end position="201"/>
    </location>
</feature>
<reference evidence="3 4" key="1">
    <citation type="submission" date="2018-08" db="EMBL/GenBank/DDBJ databases">
        <title>A genome reference for cultivated species of the human gut microbiota.</title>
        <authorList>
            <person name="Zou Y."/>
            <person name="Xue W."/>
            <person name="Luo G."/>
        </authorList>
    </citation>
    <scope>NUCLEOTIDE SEQUENCE [LARGE SCALE GENOMIC DNA]</scope>
    <source>
        <strain evidence="3 4">TF08-11</strain>
    </source>
</reference>
<dbReference type="PANTHER" id="PTHR34475:SF1">
    <property type="entry name" value="CYTOSKELETON PROTEIN RODZ"/>
    <property type="match status" value="1"/>
</dbReference>
<keyword evidence="2" id="KW-0812">Transmembrane</keyword>
<evidence type="ECO:0000256" key="1">
    <source>
        <dbReference type="SAM" id="MobiDB-lite"/>
    </source>
</evidence>
<feature type="compositionally biased region" description="Basic and acidic residues" evidence="1">
    <location>
        <begin position="178"/>
        <end position="201"/>
    </location>
</feature>
<dbReference type="Gene3D" id="1.10.260.40">
    <property type="entry name" value="lambda repressor-like DNA-binding domains"/>
    <property type="match status" value="1"/>
</dbReference>
<feature type="compositionally biased region" description="Basic residues" evidence="1">
    <location>
        <begin position="113"/>
        <end position="125"/>
    </location>
</feature>
<dbReference type="PANTHER" id="PTHR34475">
    <property type="match status" value="1"/>
</dbReference>
<organism evidence="3 4">
    <name type="scientific">Faecalicoccus pleomorphus</name>
    <dbReference type="NCBI Taxonomy" id="1323"/>
    <lineage>
        <taxon>Bacteria</taxon>
        <taxon>Bacillati</taxon>
        <taxon>Bacillota</taxon>
        <taxon>Erysipelotrichia</taxon>
        <taxon>Erysipelotrichales</taxon>
        <taxon>Erysipelotrichaceae</taxon>
        <taxon>Faecalicoccus</taxon>
    </lineage>
</organism>
<evidence type="ECO:0000313" key="4">
    <source>
        <dbReference type="Proteomes" id="UP000260721"/>
    </source>
</evidence>
<dbReference type="AlphaFoldDB" id="A0A3E3E4K7"/>
<dbReference type="Proteomes" id="UP000260721">
    <property type="component" value="Unassembled WGS sequence"/>
</dbReference>
<gene>
    <name evidence="3" type="ORF">DXC78_06455</name>
</gene>
<dbReference type="GO" id="GO:0003677">
    <property type="term" value="F:DNA binding"/>
    <property type="evidence" value="ECO:0007669"/>
    <property type="project" value="InterPro"/>
</dbReference>
<accession>A0A3E3E4K7</accession>
<evidence type="ECO:0000313" key="3">
    <source>
        <dbReference type="EMBL" id="RGD76498.1"/>
    </source>
</evidence>
<dbReference type="InterPro" id="IPR010982">
    <property type="entry name" value="Lambda_DNA-bd_dom_sf"/>
</dbReference>
<dbReference type="STRING" id="1123313.GCA_000420345_00042"/>
<dbReference type="EMBL" id="QUSK01000012">
    <property type="protein sequence ID" value="RGD76498.1"/>
    <property type="molecule type" value="Genomic_DNA"/>
</dbReference>
<evidence type="ECO:0008006" key="5">
    <source>
        <dbReference type="Google" id="ProtNLM"/>
    </source>
</evidence>
<proteinExistence type="predicted"/>
<keyword evidence="2" id="KW-0472">Membrane</keyword>